<dbReference type="GO" id="GO:0004177">
    <property type="term" value="F:aminopeptidase activity"/>
    <property type="evidence" value="ECO:0007669"/>
    <property type="project" value="TreeGrafter"/>
</dbReference>
<protein>
    <recommendedName>
        <fullName evidence="6">Peptidase M24 domain-containing protein</fullName>
    </recommendedName>
</protein>
<evidence type="ECO:0000259" key="6">
    <source>
        <dbReference type="Pfam" id="PF00557"/>
    </source>
</evidence>
<evidence type="ECO:0000313" key="8">
    <source>
        <dbReference type="Proteomes" id="UP000269396"/>
    </source>
</evidence>
<evidence type="ECO:0000256" key="3">
    <source>
        <dbReference type="ARBA" id="ARBA00022723"/>
    </source>
</evidence>
<proteinExistence type="inferred from homology"/>
<dbReference type="Pfam" id="PF00557">
    <property type="entry name" value="Peptidase_M24"/>
    <property type="match status" value="1"/>
</dbReference>
<dbReference type="InterPro" id="IPR000994">
    <property type="entry name" value="Pept_M24"/>
</dbReference>
<dbReference type="GO" id="GO:0005739">
    <property type="term" value="C:mitochondrion"/>
    <property type="evidence" value="ECO:0007669"/>
    <property type="project" value="TreeGrafter"/>
</dbReference>
<comment type="similarity">
    <text evidence="2">Belongs to the peptidase M24B family.</text>
</comment>
<dbReference type="AlphaFoldDB" id="A0A3P8ENS8"/>
<dbReference type="InterPro" id="IPR036005">
    <property type="entry name" value="Creatinase/aminopeptidase-like"/>
</dbReference>
<dbReference type="PANTHER" id="PTHR43226">
    <property type="entry name" value="XAA-PRO AMINOPEPTIDASE 3"/>
    <property type="match status" value="1"/>
</dbReference>
<keyword evidence="5" id="KW-0464">Manganese</keyword>
<organism evidence="7 8">
    <name type="scientific">Schistosoma mattheei</name>
    <dbReference type="NCBI Taxonomy" id="31246"/>
    <lineage>
        <taxon>Eukaryota</taxon>
        <taxon>Metazoa</taxon>
        <taxon>Spiralia</taxon>
        <taxon>Lophotrochozoa</taxon>
        <taxon>Platyhelminthes</taxon>
        <taxon>Trematoda</taxon>
        <taxon>Digenea</taxon>
        <taxon>Strigeidida</taxon>
        <taxon>Schistosomatoidea</taxon>
        <taxon>Schistosomatidae</taxon>
        <taxon>Schistosoma</taxon>
    </lineage>
</organism>
<dbReference type="Proteomes" id="UP000269396">
    <property type="component" value="Unassembled WGS sequence"/>
</dbReference>
<reference evidence="7 8" key="1">
    <citation type="submission" date="2018-11" db="EMBL/GenBank/DDBJ databases">
        <authorList>
            <consortium name="Pathogen Informatics"/>
        </authorList>
    </citation>
    <scope>NUCLEOTIDE SEQUENCE [LARGE SCALE GENOMIC DNA]</scope>
    <source>
        <strain>Denwood</strain>
        <strain evidence="8">Zambia</strain>
    </source>
</reference>
<dbReference type="Gene3D" id="3.90.230.10">
    <property type="entry name" value="Creatinase/methionine aminopeptidase superfamily"/>
    <property type="match status" value="1"/>
</dbReference>
<gene>
    <name evidence="7" type="ORF">SMTD_LOCUS11517</name>
</gene>
<keyword evidence="4" id="KW-0378">Hydrolase</keyword>
<evidence type="ECO:0000256" key="4">
    <source>
        <dbReference type="ARBA" id="ARBA00022801"/>
    </source>
</evidence>
<name>A0A3P8ENS8_9TREM</name>
<evidence type="ECO:0000256" key="2">
    <source>
        <dbReference type="ARBA" id="ARBA00008766"/>
    </source>
</evidence>
<accession>A0A3P8ENS8</accession>
<sequence length="119" mass="13721">MLFLEICYHDTYYDFEPTLRKNFIFKIQVAQKICPHHVGHYLGLDIHDTPTIPSTKRFEAGVVFPLEPGIYFRDELAKLGVSRDFLGIGMRVEDDFVMSKTGCAENLEHVKDDLLLEEA</sequence>
<dbReference type="SUPFAM" id="SSF55920">
    <property type="entry name" value="Creatinase/aminopeptidase"/>
    <property type="match status" value="1"/>
</dbReference>
<dbReference type="InterPro" id="IPR052433">
    <property type="entry name" value="X-Pro_dipept-like"/>
</dbReference>
<dbReference type="EMBL" id="UZAL01031540">
    <property type="protein sequence ID" value="VDP58401.1"/>
    <property type="molecule type" value="Genomic_DNA"/>
</dbReference>
<comment type="cofactor">
    <cofactor evidence="1">
        <name>Mn(2+)</name>
        <dbReference type="ChEBI" id="CHEBI:29035"/>
    </cofactor>
</comment>
<dbReference type="GO" id="GO:0046872">
    <property type="term" value="F:metal ion binding"/>
    <property type="evidence" value="ECO:0007669"/>
    <property type="project" value="UniProtKB-KW"/>
</dbReference>
<evidence type="ECO:0000256" key="5">
    <source>
        <dbReference type="ARBA" id="ARBA00023211"/>
    </source>
</evidence>
<feature type="domain" description="Peptidase M24" evidence="6">
    <location>
        <begin position="24"/>
        <end position="99"/>
    </location>
</feature>
<dbReference type="PANTHER" id="PTHR43226:SF4">
    <property type="entry name" value="XAA-PRO AMINOPEPTIDASE 3"/>
    <property type="match status" value="1"/>
</dbReference>
<evidence type="ECO:0000256" key="1">
    <source>
        <dbReference type="ARBA" id="ARBA00001936"/>
    </source>
</evidence>
<dbReference type="GO" id="GO:0006508">
    <property type="term" value="P:proteolysis"/>
    <property type="evidence" value="ECO:0007669"/>
    <property type="project" value="TreeGrafter"/>
</dbReference>
<keyword evidence="8" id="KW-1185">Reference proteome</keyword>
<evidence type="ECO:0000313" key="7">
    <source>
        <dbReference type="EMBL" id="VDP58401.1"/>
    </source>
</evidence>
<keyword evidence="3" id="KW-0479">Metal-binding</keyword>